<dbReference type="GO" id="GO:0046872">
    <property type="term" value="F:metal ion binding"/>
    <property type="evidence" value="ECO:0007669"/>
    <property type="project" value="InterPro"/>
</dbReference>
<dbReference type="Gene3D" id="3.30.1360.40">
    <property type="match status" value="1"/>
</dbReference>
<evidence type="ECO:0000256" key="1">
    <source>
        <dbReference type="ARBA" id="ARBA00022598"/>
    </source>
</evidence>
<dbReference type="Pfam" id="PF02682">
    <property type="entry name" value="CT_C_D"/>
    <property type="match status" value="1"/>
</dbReference>
<dbReference type="InterPro" id="IPR005482">
    <property type="entry name" value="Biotin_COase_C"/>
</dbReference>
<dbReference type="SUPFAM" id="SSF160467">
    <property type="entry name" value="PH0987 N-terminal domain-like"/>
    <property type="match status" value="1"/>
</dbReference>
<dbReference type="InterPro" id="IPR029000">
    <property type="entry name" value="Cyclophilin-like_dom_sf"/>
</dbReference>
<protein>
    <submittedName>
        <fullName evidence="9">Urea carboxylase</fullName>
    </submittedName>
</protein>
<dbReference type="Pfam" id="PF02626">
    <property type="entry name" value="CT_A_B"/>
    <property type="match status" value="1"/>
</dbReference>
<reference evidence="9 10" key="1">
    <citation type="journal article" date="2018" name="Biotechnol. Biofuels">
        <title>Integrative visual omics of the white-rot fungus Polyporus brumalis exposes the biotechnological potential of its oxidative enzymes for delignifying raw plant biomass.</title>
        <authorList>
            <person name="Miyauchi S."/>
            <person name="Rancon A."/>
            <person name="Drula E."/>
            <person name="Hage H."/>
            <person name="Chaduli D."/>
            <person name="Favel A."/>
            <person name="Grisel S."/>
            <person name="Henrissat B."/>
            <person name="Herpoel-Gimbert I."/>
            <person name="Ruiz-Duenas F.J."/>
            <person name="Chevret D."/>
            <person name="Hainaut M."/>
            <person name="Lin J."/>
            <person name="Wang M."/>
            <person name="Pangilinan J."/>
            <person name="Lipzen A."/>
            <person name="Lesage-Meessen L."/>
            <person name="Navarro D."/>
            <person name="Riley R."/>
            <person name="Grigoriev I.V."/>
            <person name="Zhou S."/>
            <person name="Raouche S."/>
            <person name="Rosso M.N."/>
        </authorList>
    </citation>
    <scope>NUCLEOTIDE SEQUENCE [LARGE SCALE GENOMIC DNA]</scope>
    <source>
        <strain evidence="9 10">BRFM 1820</strain>
    </source>
</reference>
<dbReference type="SMART" id="SM00797">
    <property type="entry name" value="AHS2"/>
    <property type="match status" value="1"/>
</dbReference>
<evidence type="ECO:0000256" key="2">
    <source>
        <dbReference type="ARBA" id="ARBA00022741"/>
    </source>
</evidence>
<dbReference type="Proteomes" id="UP000256964">
    <property type="component" value="Unassembled WGS sequence"/>
</dbReference>
<dbReference type="SMART" id="SM00796">
    <property type="entry name" value="AHS1"/>
    <property type="match status" value="1"/>
</dbReference>
<dbReference type="Gene3D" id="2.40.50.100">
    <property type="match status" value="1"/>
</dbReference>
<dbReference type="PANTHER" id="PTHR18866">
    <property type="entry name" value="CARBOXYLASE:PYRUVATE/ACETYL-COA/PROPIONYL-COA CARBOXYLASE"/>
    <property type="match status" value="1"/>
</dbReference>
<feature type="domain" description="ATP-grasp" evidence="7">
    <location>
        <begin position="170"/>
        <end position="371"/>
    </location>
</feature>
<gene>
    <name evidence="9" type="ORF">OH76DRAFT_1394481</name>
</gene>
<dbReference type="InterPro" id="IPR005479">
    <property type="entry name" value="CPAse_ATP-bd"/>
</dbReference>
<dbReference type="SUPFAM" id="SSF51246">
    <property type="entry name" value="Rudiment single hybrid motif"/>
    <property type="match status" value="1"/>
</dbReference>
<dbReference type="Pfam" id="PF00289">
    <property type="entry name" value="Biotin_carb_N"/>
    <property type="match status" value="1"/>
</dbReference>
<dbReference type="SMART" id="SM00878">
    <property type="entry name" value="Biotin_carb_C"/>
    <property type="match status" value="1"/>
</dbReference>
<dbReference type="InterPro" id="IPR014084">
    <property type="entry name" value="Urea_COase"/>
</dbReference>
<dbReference type="InterPro" id="IPR011764">
    <property type="entry name" value="Biotin_carboxylation_dom"/>
</dbReference>
<dbReference type="InterPro" id="IPR005481">
    <property type="entry name" value="BC-like_N"/>
</dbReference>
<dbReference type="EMBL" id="KZ857592">
    <property type="protein sequence ID" value="RDX40072.1"/>
    <property type="molecule type" value="Genomic_DNA"/>
</dbReference>
<dbReference type="GO" id="GO:0016874">
    <property type="term" value="F:ligase activity"/>
    <property type="evidence" value="ECO:0007669"/>
    <property type="project" value="UniProtKB-KW"/>
</dbReference>
<dbReference type="InterPro" id="IPR003833">
    <property type="entry name" value="CT_C_D"/>
</dbReference>
<keyword evidence="3" id="KW-0378">Hydrolase</keyword>
<accession>A0A371CIG0</accession>
<dbReference type="SUPFAM" id="SSF51230">
    <property type="entry name" value="Single hybrid motif"/>
    <property type="match status" value="1"/>
</dbReference>
<evidence type="ECO:0000256" key="4">
    <source>
        <dbReference type="ARBA" id="ARBA00022840"/>
    </source>
</evidence>
<dbReference type="InterPro" id="IPR050856">
    <property type="entry name" value="Biotin_carboxylase_complex"/>
</dbReference>
<dbReference type="SUPFAM" id="SSF52440">
    <property type="entry name" value="PreATP-grasp domain"/>
    <property type="match status" value="1"/>
</dbReference>
<dbReference type="InterPro" id="IPR011761">
    <property type="entry name" value="ATP-grasp"/>
</dbReference>
<dbReference type="Pfam" id="PF02785">
    <property type="entry name" value="Biotin_carb_C"/>
    <property type="match status" value="1"/>
</dbReference>
<dbReference type="GO" id="GO:0005524">
    <property type="term" value="F:ATP binding"/>
    <property type="evidence" value="ECO:0007669"/>
    <property type="project" value="UniProtKB-UniRule"/>
</dbReference>
<evidence type="ECO:0000313" key="9">
    <source>
        <dbReference type="EMBL" id="RDX40072.1"/>
    </source>
</evidence>
<name>A0A371CIG0_9APHY</name>
<dbReference type="InterPro" id="IPR003778">
    <property type="entry name" value="CT_A_B"/>
</dbReference>
<sequence>MRPYRPDGNSLKAHISKAELCAEPRLPTGILKATMSTSNAPAPVYTSHKLLVANRGEIAVRILRTARRLKIPTIAVYTRPDATAPHVILADEAVPLRAHDEDPVSNARGYLDAEAIVAICKDRGVTLVHPGYGFLSESTSFAQMVVDAGIGWLGPRPETIEAMGLKHRARDLAREVDVPLVPGSQGLLRDVDDAVALASEIGLPVMLKSTAGGGGMGLVVCNSVEELREKFESTQARAQTLFHNDGLFIERYHPRARHVEVQVFGNGKGHAIHMGERECSVQRRHQKVIEEAPSPFMIRHPDIQDRLWTAAVRLAEHVQYESAGTVEFLVDDATGEFFFLEMNTRLQVEHPVTEHTNPGLDIVELMILQGIATRDKLDSPILSHPSHNQDLYSVSPSERQRHAIEVRIYCENPFAHFKPSPGVLQQVWFPQEEYLRVESWVETGTTITSYYDPLACKLIVSGASRAEAIERLSYVLARTKLYGPPNNVQYLKAICDSEVFRAGNVTTTFLDSFLFTPRAFTVQNGGLEATVQDYPGRRVGLGMPRSGPMDSFAFRMANVLVGNEPGTEGLELTLTGCRLLFHAAAVVAVTGATSTVTVDGQEARMWERIVVPAGSKLVVGTAKGAGMRTYLAIRGGFPEIPRYLGSKSTSMGLGGYQGRALTAGDQIALGDCAPSASERLPDIPPYFIPTYPADWTVYVLPGPQCDPTFITPEGISEFFSTRWTVSASSNRMGIRLEGPQIKWARENGGEGGSHPSNILDNGYAFGTINVNGDTPVILTHEGPDMGGYLCACTVASAELWKLGQLRAGNTVQFKRISHDQAMSLYKDQAQLLETLADPSSTGLPSSPAEAILEDLDIDPRLHTVPPDASTNRPSVVFRQAGDSAILVEFGDMVLDFAIRARIHAFETEVRNRRIPGIWSLAPCIRSTMVHFDPLVVSQGDLLAALIAAETSLPSSVDSLTFPGRRITFPIVLDDRWNREALERYMRSIRKHAVYLPSNVEYLARNNGLESAEEALKLLVRTDWLVLGVGFYLACPFLVPIDPRCRLVGQKMNPSRTYTPRGAIGIAGVVAAIYPIESPGGYQLYGRTLPPWQTWGKGRDFAPDRPWMLRPFDQVAYEVVSEEEYLQLESQFDAGQYAFKIEERTFSMAEYTAFVNNIADEVNEFRARQARAVAAEEARERQLFAAWDRQRREELEARKSAASDPVAADEGGDCLTSSLTAHVWKIKCMVGDQVTSAEQVLFILEAMKTEVNVEAGEENVGRLVKGFGRDVKEGGAIQAGDVLIYFN</sequence>
<dbReference type="NCBIfam" id="TIGR00724">
    <property type="entry name" value="urea_amlyse_rel"/>
    <property type="match status" value="1"/>
</dbReference>
<dbReference type="PROSITE" id="PS50979">
    <property type="entry name" value="BC"/>
    <property type="match status" value="1"/>
</dbReference>
<dbReference type="CDD" id="cd06850">
    <property type="entry name" value="biotinyl_domain"/>
    <property type="match status" value="1"/>
</dbReference>
<keyword evidence="1" id="KW-0436">Ligase</keyword>
<dbReference type="SUPFAM" id="SSF50891">
    <property type="entry name" value="Cyclophilin-like"/>
    <property type="match status" value="2"/>
</dbReference>
<dbReference type="Gene3D" id="2.40.100.10">
    <property type="entry name" value="Cyclophilin-like"/>
    <property type="match status" value="2"/>
</dbReference>
<dbReference type="PROSITE" id="PS50975">
    <property type="entry name" value="ATP_GRASP"/>
    <property type="match status" value="1"/>
</dbReference>
<dbReference type="Pfam" id="PF02786">
    <property type="entry name" value="CPSase_L_D2"/>
    <property type="match status" value="1"/>
</dbReference>
<dbReference type="NCBIfam" id="TIGR02712">
    <property type="entry name" value="urea_carbox"/>
    <property type="match status" value="1"/>
</dbReference>
<dbReference type="PROSITE" id="PS00867">
    <property type="entry name" value="CPSASE_2"/>
    <property type="match status" value="1"/>
</dbReference>
<evidence type="ECO:0000256" key="5">
    <source>
        <dbReference type="ARBA" id="ARBA00023267"/>
    </source>
</evidence>
<dbReference type="GO" id="GO:0016787">
    <property type="term" value="F:hydrolase activity"/>
    <property type="evidence" value="ECO:0007669"/>
    <property type="project" value="UniProtKB-KW"/>
</dbReference>
<evidence type="ECO:0000313" key="10">
    <source>
        <dbReference type="Proteomes" id="UP000256964"/>
    </source>
</evidence>
<dbReference type="SUPFAM" id="SSF56059">
    <property type="entry name" value="Glutathione synthetase ATP-binding domain-like"/>
    <property type="match status" value="1"/>
</dbReference>
<evidence type="ECO:0000256" key="6">
    <source>
        <dbReference type="PROSITE-ProRule" id="PRU00409"/>
    </source>
</evidence>
<evidence type="ECO:0000259" key="8">
    <source>
        <dbReference type="PROSITE" id="PS50979"/>
    </source>
</evidence>
<evidence type="ECO:0000256" key="3">
    <source>
        <dbReference type="ARBA" id="ARBA00022801"/>
    </source>
</evidence>
<keyword evidence="2 6" id="KW-0547">Nucleotide-binding</keyword>
<dbReference type="InterPro" id="IPR011053">
    <property type="entry name" value="Single_hybrid_motif"/>
</dbReference>
<dbReference type="Gene3D" id="3.30.470.20">
    <property type="entry name" value="ATP-grasp fold, B domain"/>
    <property type="match status" value="1"/>
</dbReference>
<organism evidence="9 10">
    <name type="scientific">Lentinus brumalis</name>
    <dbReference type="NCBI Taxonomy" id="2498619"/>
    <lineage>
        <taxon>Eukaryota</taxon>
        <taxon>Fungi</taxon>
        <taxon>Dikarya</taxon>
        <taxon>Basidiomycota</taxon>
        <taxon>Agaricomycotina</taxon>
        <taxon>Agaricomycetes</taxon>
        <taxon>Polyporales</taxon>
        <taxon>Polyporaceae</taxon>
        <taxon>Lentinus</taxon>
    </lineage>
</organism>
<keyword evidence="10" id="KW-1185">Reference proteome</keyword>
<dbReference type="PANTHER" id="PTHR18866:SF128">
    <property type="entry name" value="UREA AMIDOLYASE"/>
    <property type="match status" value="1"/>
</dbReference>
<feature type="domain" description="Biotin carboxylation" evidence="8">
    <location>
        <begin position="46"/>
        <end position="515"/>
    </location>
</feature>
<keyword evidence="4 6" id="KW-0067">ATP-binding</keyword>
<evidence type="ECO:0000259" key="7">
    <source>
        <dbReference type="PROSITE" id="PS50975"/>
    </source>
</evidence>
<dbReference type="InterPro" id="IPR011054">
    <property type="entry name" value="Rudment_hybrid_motif"/>
</dbReference>
<dbReference type="STRING" id="139420.A0A371CIG0"/>
<keyword evidence="5" id="KW-0092">Biotin</keyword>
<dbReference type="InterPro" id="IPR016185">
    <property type="entry name" value="PreATP-grasp_dom_sf"/>
</dbReference>
<dbReference type="OrthoDB" id="196847at2759"/>
<proteinExistence type="predicted"/>